<evidence type="ECO:0000256" key="1">
    <source>
        <dbReference type="SAM" id="Phobius"/>
    </source>
</evidence>
<accession>A0A6C0RGG8</accession>
<dbReference type="GO" id="GO:0005886">
    <property type="term" value="C:plasma membrane"/>
    <property type="evidence" value="ECO:0007669"/>
    <property type="project" value="TreeGrafter"/>
</dbReference>
<reference evidence="2 3" key="1">
    <citation type="submission" date="2020-02" db="EMBL/GenBank/DDBJ databases">
        <title>Genome sequencing for Draconibacterium sp. strain M1.</title>
        <authorList>
            <person name="Park S.-J."/>
        </authorList>
    </citation>
    <scope>NUCLEOTIDE SEQUENCE [LARGE SCALE GENOMIC DNA]</scope>
    <source>
        <strain evidence="2 3">M1</strain>
    </source>
</reference>
<dbReference type="KEGG" id="drc:G0Q07_14010"/>
<feature type="transmembrane region" description="Helical" evidence="1">
    <location>
        <begin position="419"/>
        <end position="437"/>
    </location>
</feature>
<keyword evidence="1" id="KW-0812">Transmembrane</keyword>
<feature type="transmembrane region" description="Helical" evidence="1">
    <location>
        <begin position="21"/>
        <end position="40"/>
    </location>
</feature>
<dbReference type="NCBIfam" id="NF008712">
    <property type="entry name" value="PRK11715.1-1"/>
    <property type="match status" value="1"/>
</dbReference>
<feature type="transmembrane region" description="Helical" evidence="1">
    <location>
        <begin position="396"/>
        <end position="413"/>
    </location>
</feature>
<keyword evidence="1" id="KW-1133">Transmembrane helix</keyword>
<feature type="transmembrane region" description="Helical" evidence="1">
    <location>
        <begin position="315"/>
        <end position="334"/>
    </location>
</feature>
<feature type="transmembrane region" description="Helical" evidence="1">
    <location>
        <begin position="366"/>
        <end position="384"/>
    </location>
</feature>
<dbReference type="RefSeq" id="WP_163347163.1">
    <property type="nucleotide sequence ID" value="NZ_CP048409.1"/>
</dbReference>
<dbReference type="EMBL" id="CP048409">
    <property type="protein sequence ID" value="QIA08765.1"/>
    <property type="molecule type" value="Genomic_DNA"/>
</dbReference>
<dbReference type="PIRSF" id="PIRSF004548">
    <property type="entry name" value="CreD"/>
    <property type="match status" value="1"/>
</dbReference>
<proteinExistence type="predicted"/>
<dbReference type="PANTHER" id="PTHR30092">
    <property type="entry name" value="INNER MEMBRANE PROTEIN CRED"/>
    <property type="match status" value="1"/>
</dbReference>
<evidence type="ECO:0000313" key="3">
    <source>
        <dbReference type="Proteomes" id="UP000474630"/>
    </source>
</evidence>
<dbReference type="PANTHER" id="PTHR30092:SF0">
    <property type="entry name" value="INNER MEMBRANE PROTEIN CRED"/>
    <property type="match status" value="1"/>
</dbReference>
<keyword evidence="1" id="KW-0472">Membrane</keyword>
<dbReference type="Proteomes" id="UP000474630">
    <property type="component" value="Chromosome"/>
</dbReference>
<dbReference type="AlphaFoldDB" id="A0A6C0RGG8"/>
<dbReference type="Pfam" id="PF06123">
    <property type="entry name" value="CreD"/>
    <property type="match status" value="1"/>
</dbReference>
<keyword evidence="3" id="KW-1185">Reference proteome</keyword>
<gene>
    <name evidence="2" type="primary">creD</name>
    <name evidence="2" type="ORF">G0Q07_14010</name>
</gene>
<name>A0A6C0RGG8_9BACT</name>
<dbReference type="InterPro" id="IPR010364">
    <property type="entry name" value="Uncharacterised_IM_CreD"/>
</dbReference>
<sequence length="446" mass="50889">MEKQENILDRLGISFHRTLSFKLLVIGMLIIILLIPKVMIQELVGERQNNSVHVVHEVMSKWSNEQLISGPVLYIPFKKGIYNEEEGQYNEVTRYATFLPKELSINGKLLPKQLKRSIYNVDVYEAELSIAGYFEDIDLEKLNIESSDIIWDDAHLQLSISDLRGINQGLTLKWNDVQYTFSPGKAASPIGHSGVAMPLKQLFDEDLNGTFNIKLQLKGSQNLMFTPLGETTTVHLKSAWNDPGFTGNFLPTDRVVDDKGFKADWSVLHFNRNYPQQWISTNNTLNQNDIENSKFGVEMVSLADHYQKNTRSAKYAILIIIITFVVFFLFEVLSKQRIHPFQYIMVGSAITIFYLLLLSISEHLGFNMAYLLAALAVILLVFFYTRSFMPKLKTQLGTSFGLAGCYLFIFILLQLESFALLAGSIGLFVLLAALMFFTRKVNWYKE</sequence>
<evidence type="ECO:0000313" key="2">
    <source>
        <dbReference type="EMBL" id="QIA08765.1"/>
    </source>
</evidence>
<feature type="transmembrane region" description="Helical" evidence="1">
    <location>
        <begin position="341"/>
        <end position="360"/>
    </location>
</feature>
<protein>
    <submittedName>
        <fullName evidence="2">Cell envelope integrity protein CreD</fullName>
    </submittedName>
</protein>
<organism evidence="2 3">
    <name type="scientific">Draconibacterium halophilum</name>
    <dbReference type="NCBI Taxonomy" id="2706887"/>
    <lineage>
        <taxon>Bacteria</taxon>
        <taxon>Pseudomonadati</taxon>
        <taxon>Bacteroidota</taxon>
        <taxon>Bacteroidia</taxon>
        <taxon>Marinilabiliales</taxon>
        <taxon>Prolixibacteraceae</taxon>
        <taxon>Draconibacterium</taxon>
    </lineage>
</organism>